<sequence>MASSRSGLRRRILLSLLGYVVVLTIAVILHGFIVNEHAEQLVWQTLLDSEMDHLLELRRQDPHYRWVNTGSMAMYDAHDAAGLPPALRDVPPGVYDEIYIDGIERVALVREVDGRSVALALDITDLEEREFDMGVTVIGSAITMILLLGVAIAWSVNRLVRPLRDMAQSIAGLRPDQSGQRVHAPASASSELVVIADALNDYLQRNDRFVERERVFIDSASHELRTPVAVIGGAAEIALQQPELPDAARGQFARIQRTAREVEQLISLLLVLAKDPARLARSSDHVALDQLIPEIVDDHRHLTRDKDLQIDIAAMPPCEVVAPLPIVQAAIGNLLRNAIEHSDRGHIRIRLEAPATVVIDDPGHGMTPEEISAIYAKVARGGGRDGGGIGLDLISRLCEHLGWSLDIASDEGAGTTTTLRLQP</sequence>
<name>A0ABT6XK01_9GAMM</name>
<evidence type="ECO:0000313" key="15">
    <source>
        <dbReference type="Proteomes" id="UP001321580"/>
    </source>
</evidence>
<dbReference type="EMBL" id="JASGBI010000001">
    <property type="protein sequence ID" value="MDI9240273.1"/>
    <property type="molecule type" value="Genomic_DNA"/>
</dbReference>
<dbReference type="PRINTS" id="PR00344">
    <property type="entry name" value="BCTRLSENSOR"/>
</dbReference>
<dbReference type="PROSITE" id="PS50109">
    <property type="entry name" value="HIS_KIN"/>
    <property type="match status" value="1"/>
</dbReference>
<feature type="domain" description="Histidine kinase" evidence="12">
    <location>
        <begin position="219"/>
        <end position="423"/>
    </location>
</feature>
<evidence type="ECO:0000256" key="2">
    <source>
        <dbReference type="ARBA" id="ARBA00004370"/>
    </source>
</evidence>
<evidence type="ECO:0000313" key="14">
    <source>
        <dbReference type="EMBL" id="MDI9240273.1"/>
    </source>
</evidence>
<dbReference type="InterPro" id="IPR005467">
    <property type="entry name" value="His_kinase_dom"/>
</dbReference>
<dbReference type="Gene3D" id="1.10.287.130">
    <property type="match status" value="1"/>
</dbReference>
<keyword evidence="7 14" id="KW-0418">Kinase</keyword>
<dbReference type="RefSeq" id="WP_283213620.1">
    <property type="nucleotide sequence ID" value="NZ_JASGBI010000001.1"/>
</dbReference>
<evidence type="ECO:0000259" key="13">
    <source>
        <dbReference type="PROSITE" id="PS50885"/>
    </source>
</evidence>
<evidence type="ECO:0000256" key="3">
    <source>
        <dbReference type="ARBA" id="ARBA00012438"/>
    </source>
</evidence>
<dbReference type="PANTHER" id="PTHR45436:SF16">
    <property type="entry name" value="HISTIDINE KINASE"/>
    <property type="match status" value="1"/>
</dbReference>
<comment type="catalytic activity">
    <reaction evidence="1">
        <text>ATP + protein L-histidine = ADP + protein N-phospho-L-histidine.</text>
        <dbReference type="EC" id="2.7.13.3"/>
    </reaction>
</comment>
<dbReference type="SUPFAM" id="SSF47384">
    <property type="entry name" value="Homodimeric domain of signal transducing histidine kinase"/>
    <property type="match status" value="1"/>
</dbReference>
<dbReference type="Pfam" id="PF02518">
    <property type="entry name" value="HATPase_c"/>
    <property type="match status" value="1"/>
</dbReference>
<dbReference type="InterPro" id="IPR036097">
    <property type="entry name" value="HisK_dim/P_sf"/>
</dbReference>
<evidence type="ECO:0000259" key="12">
    <source>
        <dbReference type="PROSITE" id="PS50109"/>
    </source>
</evidence>
<dbReference type="CDD" id="cd00082">
    <property type="entry name" value="HisKA"/>
    <property type="match status" value="1"/>
</dbReference>
<dbReference type="InterPro" id="IPR003594">
    <property type="entry name" value="HATPase_dom"/>
</dbReference>
<dbReference type="PROSITE" id="PS50885">
    <property type="entry name" value="HAMP"/>
    <property type="match status" value="1"/>
</dbReference>
<dbReference type="Pfam" id="PF00512">
    <property type="entry name" value="HisKA"/>
    <property type="match status" value="1"/>
</dbReference>
<evidence type="ECO:0000256" key="5">
    <source>
        <dbReference type="ARBA" id="ARBA00022679"/>
    </source>
</evidence>
<keyword evidence="10 11" id="KW-0472">Membrane</keyword>
<dbReference type="InterPro" id="IPR036890">
    <property type="entry name" value="HATPase_C_sf"/>
</dbReference>
<protein>
    <recommendedName>
        <fullName evidence="3">histidine kinase</fullName>
        <ecNumber evidence="3">2.7.13.3</ecNumber>
    </recommendedName>
</protein>
<feature type="transmembrane region" description="Helical" evidence="11">
    <location>
        <begin position="135"/>
        <end position="156"/>
    </location>
</feature>
<dbReference type="InterPro" id="IPR050428">
    <property type="entry name" value="TCS_sensor_his_kinase"/>
</dbReference>
<keyword evidence="4" id="KW-0597">Phosphoprotein</keyword>
<comment type="caution">
    <text evidence="14">The sequence shown here is derived from an EMBL/GenBank/DDBJ whole genome shotgun (WGS) entry which is preliminary data.</text>
</comment>
<comment type="subcellular location">
    <subcellularLocation>
        <location evidence="2">Membrane</location>
    </subcellularLocation>
</comment>
<dbReference type="SMART" id="SM00388">
    <property type="entry name" value="HisKA"/>
    <property type="match status" value="1"/>
</dbReference>
<evidence type="ECO:0000256" key="8">
    <source>
        <dbReference type="ARBA" id="ARBA00022989"/>
    </source>
</evidence>
<evidence type="ECO:0000256" key="4">
    <source>
        <dbReference type="ARBA" id="ARBA00022553"/>
    </source>
</evidence>
<dbReference type="EC" id="2.7.13.3" evidence="3"/>
<feature type="domain" description="HAMP" evidence="13">
    <location>
        <begin position="157"/>
        <end position="211"/>
    </location>
</feature>
<dbReference type="PANTHER" id="PTHR45436">
    <property type="entry name" value="SENSOR HISTIDINE KINASE YKOH"/>
    <property type="match status" value="1"/>
</dbReference>
<proteinExistence type="predicted"/>
<reference evidence="14 15" key="1">
    <citation type="submission" date="2023-05" db="EMBL/GenBank/DDBJ databases">
        <title>Lysobacter sp. strain LF1 Genome sequencing and assembly.</title>
        <authorList>
            <person name="Jung Y."/>
        </authorList>
    </citation>
    <scope>NUCLEOTIDE SEQUENCE [LARGE SCALE GENOMIC DNA]</scope>
    <source>
        <strain evidence="14 15">LF1</strain>
    </source>
</reference>
<evidence type="ECO:0000256" key="7">
    <source>
        <dbReference type="ARBA" id="ARBA00022777"/>
    </source>
</evidence>
<keyword evidence="15" id="KW-1185">Reference proteome</keyword>
<evidence type="ECO:0000256" key="10">
    <source>
        <dbReference type="ARBA" id="ARBA00023136"/>
    </source>
</evidence>
<dbReference type="InterPro" id="IPR003660">
    <property type="entry name" value="HAMP_dom"/>
</dbReference>
<evidence type="ECO:0000256" key="6">
    <source>
        <dbReference type="ARBA" id="ARBA00022692"/>
    </source>
</evidence>
<dbReference type="InterPro" id="IPR004358">
    <property type="entry name" value="Sig_transdc_His_kin-like_C"/>
</dbReference>
<dbReference type="SMART" id="SM00387">
    <property type="entry name" value="HATPase_c"/>
    <property type="match status" value="1"/>
</dbReference>
<organism evidence="14 15">
    <name type="scientific">Lysobacter stagni</name>
    <dbReference type="NCBI Taxonomy" id="3045172"/>
    <lineage>
        <taxon>Bacteria</taxon>
        <taxon>Pseudomonadati</taxon>
        <taxon>Pseudomonadota</taxon>
        <taxon>Gammaproteobacteria</taxon>
        <taxon>Lysobacterales</taxon>
        <taxon>Lysobacteraceae</taxon>
        <taxon>Lysobacter</taxon>
    </lineage>
</organism>
<dbReference type="Gene3D" id="3.30.565.10">
    <property type="entry name" value="Histidine kinase-like ATPase, C-terminal domain"/>
    <property type="match status" value="1"/>
</dbReference>
<evidence type="ECO:0000256" key="11">
    <source>
        <dbReference type="SAM" id="Phobius"/>
    </source>
</evidence>
<gene>
    <name evidence="14" type="ORF">QLQ15_15290</name>
</gene>
<dbReference type="GO" id="GO:0016301">
    <property type="term" value="F:kinase activity"/>
    <property type="evidence" value="ECO:0007669"/>
    <property type="project" value="UniProtKB-KW"/>
</dbReference>
<dbReference type="Proteomes" id="UP001321580">
    <property type="component" value="Unassembled WGS sequence"/>
</dbReference>
<evidence type="ECO:0000256" key="9">
    <source>
        <dbReference type="ARBA" id="ARBA00023012"/>
    </source>
</evidence>
<keyword evidence="9" id="KW-0902">Two-component regulatory system</keyword>
<keyword evidence="8 11" id="KW-1133">Transmembrane helix</keyword>
<keyword evidence="6 11" id="KW-0812">Transmembrane</keyword>
<keyword evidence="5" id="KW-0808">Transferase</keyword>
<dbReference type="SUPFAM" id="SSF55874">
    <property type="entry name" value="ATPase domain of HSP90 chaperone/DNA topoisomerase II/histidine kinase"/>
    <property type="match status" value="1"/>
</dbReference>
<evidence type="ECO:0000256" key="1">
    <source>
        <dbReference type="ARBA" id="ARBA00000085"/>
    </source>
</evidence>
<accession>A0ABT6XK01</accession>
<feature type="transmembrane region" description="Helical" evidence="11">
    <location>
        <begin position="12"/>
        <end position="33"/>
    </location>
</feature>
<dbReference type="InterPro" id="IPR003661">
    <property type="entry name" value="HisK_dim/P_dom"/>
</dbReference>